<dbReference type="Proteomes" id="UP001056120">
    <property type="component" value="Linkage Group LG07"/>
</dbReference>
<keyword evidence="2" id="KW-1185">Reference proteome</keyword>
<gene>
    <name evidence="1" type="ORF">L1987_21536</name>
</gene>
<organism evidence="1 2">
    <name type="scientific">Smallanthus sonchifolius</name>
    <dbReference type="NCBI Taxonomy" id="185202"/>
    <lineage>
        <taxon>Eukaryota</taxon>
        <taxon>Viridiplantae</taxon>
        <taxon>Streptophyta</taxon>
        <taxon>Embryophyta</taxon>
        <taxon>Tracheophyta</taxon>
        <taxon>Spermatophyta</taxon>
        <taxon>Magnoliopsida</taxon>
        <taxon>eudicotyledons</taxon>
        <taxon>Gunneridae</taxon>
        <taxon>Pentapetalae</taxon>
        <taxon>asterids</taxon>
        <taxon>campanulids</taxon>
        <taxon>Asterales</taxon>
        <taxon>Asteraceae</taxon>
        <taxon>Asteroideae</taxon>
        <taxon>Heliantheae alliance</taxon>
        <taxon>Millerieae</taxon>
        <taxon>Smallanthus</taxon>
    </lineage>
</organism>
<sequence length="157" mass="17390">MAESTRPSQDFVSSNIGDFGQESRSYTCTFCKRGFSNAQALGGHMNVHRKDKARLHESIQETLITTETAKGVNLNSIDQLDTRSLDDDQGESVPKRPGTFNKPTLQLSLWMEQSSTSDSSIRSNKFSSLSSSPTEVDLDLRLGTDSETTSRDHVVRD</sequence>
<proteinExistence type="predicted"/>
<protein>
    <submittedName>
        <fullName evidence="1">Uncharacterized protein</fullName>
    </submittedName>
</protein>
<comment type="caution">
    <text evidence="1">The sequence shown here is derived from an EMBL/GenBank/DDBJ whole genome shotgun (WGS) entry which is preliminary data.</text>
</comment>
<evidence type="ECO:0000313" key="1">
    <source>
        <dbReference type="EMBL" id="KAI3811804.1"/>
    </source>
</evidence>
<reference evidence="2" key="1">
    <citation type="journal article" date="2022" name="Mol. Ecol. Resour.">
        <title>The genomes of chicory, endive, great burdock and yacon provide insights into Asteraceae palaeo-polyploidization history and plant inulin production.</title>
        <authorList>
            <person name="Fan W."/>
            <person name="Wang S."/>
            <person name="Wang H."/>
            <person name="Wang A."/>
            <person name="Jiang F."/>
            <person name="Liu H."/>
            <person name="Zhao H."/>
            <person name="Xu D."/>
            <person name="Zhang Y."/>
        </authorList>
    </citation>
    <scope>NUCLEOTIDE SEQUENCE [LARGE SCALE GENOMIC DNA]</scope>
    <source>
        <strain evidence="2">cv. Yunnan</strain>
    </source>
</reference>
<name>A0ACB9IV55_9ASTR</name>
<evidence type="ECO:0000313" key="2">
    <source>
        <dbReference type="Proteomes" id="UP001056120"/>
    </source>
</evidence>
<dbReference type="EMBL" id="CM042024">
    <property type="protein sequence ID" value="KAI3811804.1"/>
    <property type="molecule type" value="Genomic_DNA"/>
</dbReference>
<reference evidence="1 2" key="2">
    <citation type="journal article" date="2022" name="Mol. Ecol. Resour.">
        <title>The genomes of chicory, endive, great burdock and yacon provide insights into Asteraceae paleo-polyploidization history and plant inulin production.</title>
        <authorList>
            <person name="Fan W."/>
            <person name="Wang S."/>
            <person name="Wang H."/>
            <person name="Wang A."/>
            <person name="Jiang F."/>
            <person name="Liu H."/>
            <person name="Zhao H."/>
            <person name="Xu D."/>
            <person name="Zhang Y."/>
        </authorList>
    </citation>
    <scope>NUCLEOTIDE SEQUENCE [LARGE SCALE GENOMIC DNA]</scope>
    <source>
        <strain evidence="2">cv. Yunnan</strain>
        <tissue evidence="1">Leaves</tissue>
    </source>
</reference>
<accession>A0ACB9IV55</accession>